<accession>A0AAD5Y8L6</accession>
<protein>
    <submittedName>
        <fullName evidence="2">Uncharacterized protein</fullName>
    </submittedName>
</protein>
<feature type="region of interest" description="Disordered" evidence="1">
    <location>
        <begin position="162"/>
        <end position="197"/>
    </location>
</feature>
<evidence type="ECO:0000313" key="3">
    <source>
        <dbReference type="Proteomes" id="UP001210925"/>
    </source>
</evidence>
<feature type="region of interest" description="Disordered" evidence="1">
    <location>
        <begin position="346"/>
        <end position="365"/>
    </location>
</feature>
<name>A0AAD5Y8L6_9FUNG</name>
<keyword evidence="3" id="KW-1185">Reference proteome</keyword>
<feature type="region of interest" description="Disordered" evidence="1">
    <location>
        <begin position="58"/>
        <end position="137"/>
    </location>
</feature>
<reference evidence="2" key="1">
    <citation type="submission" date="2020-05" db="EMBL/GenBank/DDBJ databases">
        <title>Phylogenomic resolution of chytrid fungi.</title>
        <authorList>
            <person name="Stajich J.E."/>
            <person name="Amses K."/>
            <person name="Simmons R."/>
            <person name="Seto K."/>
            <person name="Myers J."/>
            <person name="Bonds A."/>
            <person name="Quandt C.A."/>
            <person name="Barry K."/>
            <person name="Liu P."/>
            <person name="Grigoriev I."/>
            <person name="Longcore J.E."/>
            <person name="James T.Y."/>
        </authorList>
    </citation>
    <scope>NUCLEOTIDE SEQUENCE</scope>
    <source>
        <strain evidence="2">PLAUS21</strain>
    </source>
</reference>
<gene>
    <name evidence="2" type="ORF">HK103_002641</name>
</gene>
<feature type="compositionally biased region" description="Polar residues" evidence="1">
    <location>
        <begin position="176"/>
        <end position="186"/>
    </location>
</feature>
<evidence type="ECO:0000313" key="2">
    <source>
        <dbReference type="EMBL" id="KAJ3262228.1"/>
    </source>
</evidence>
<evidence type="ECO:0000256" key="1">
    <source>
        <dbReference type="SAM" id="MobiDB-lite"/>
    </source>
</evidence>
<dbReference type="AlphaFoldDB" id="A0AAD5Y8L6"/>
<proteinExistence type="predicted"/>
<feature type="compositionally biased region" description="Polar residues" evidence="1">
    <location>
        <begin position="66"/>
        <end position="82"/>
    </location>
</feature>
<dbReference type="EMBL" id="JADGKB010000002">
    <property type="protein sequence ID" value="KAJ3262228.1"/>
    <property type="molecule type" value="Genomic_DNA"/>
</dbReference>
<sequence>MEYIREFTWKTPQKNEIDVAKLIIDHFQGKRVQPLPMQYDSEYKIQFGYKGIPEAQQKHVDKPKIDTTSQASQTVDKNVNFNEESRLASPVKQAWGEKSEQSRVVSPAKEGISPIKASHERPVSPNKQSGRASPTKIPVRCASPAVSTTLGKDGIEDKKEAVIGKDTTETSPKVAVQSTENKSQDSVIHESHKEPVHRTISPKYEKPLMSASLGVGNTNPTVPQNYLKTFNVKAPPSQVYAHTKERGLRIREFDENELRPVTKKPPANIPDPKVTLEQYLNARDLVKAIQVRYKTEYQRQFINWNLPFAKIKEQLEQQMPIDKHRELKPAQLDHTVPTTKLVNSITKPSTVAESKKKKRGEKEPLDFTKVQSIYHNLTKPAAGTESSDIKDHEKRHYIMEGKTWGLANELFERASSRASNKL</sequence>
<dbReference type="Proteomes" id="UP001210925">
    <property type="component" value="Unassembled WGS sequence"/>
</dbReference>
<feature type="compositionally biased region" description="Basic and acidic residues" evidence="1">
    <location>
        <begin position="187"/>
        <end position="197"/>
    </location>
</feature>
<comment type="caution">
    <text evidence="2">The sequence shown here is derived from an EMBL/GenBank/DDBJ whole genome shotgun (WGS) entry which is preliminary data.</text>
</comment>
<organism evidence="2 3">
    <name type="scientific">Boothiomyces macroporosus</name>
    <dbReference type="NCBI Taxonomy" id="261099"/>
    <lineage>
        <taxon>Eukaryota</taxon>
        <taxon>Fungi</taxon>
        <taxon>Fungi incertae sedis</taxon>
        <taxon>Chytridiomycota</taxon>
        <taxon>Chytridiomycota incertae sedis</taxon>
        <taxon>Chytridiomycetes</taxon>
        <taxon>Rhizophydiales</taxon>
        <taxon>Terramycetaceae</taxon>
        <taxon>Boothiomyces</taxon>
    </lineage>
</organism>